<evidence type="ECO:0000313" key="2">
    <source>
        <dbReference type="EMBL" id="RYC17499.1"/>
    </source>
</evidence>
<keyword evidence="3" id="KW-1185">Reference proteome</keyword>
<feature type="chain" id="PRO_5020208033" evidence="1">
    <location>
        <begin position="22"/>
        <end position="153"/>
    </location>
</feature>
<reference evidence="2 3" key="1">
    <citation type="submission" date="2019-01" db="EMBL/GenBank/DDBJ databases">
        <authorList>
            <person name="Deng T."/>
        </authorList>
    </citation>
    <scope>NUCLEOTIDE SEQUENCE [LARGE SCALE GENOMIC DNA]</scope>
    <source>
        <strain evidence="2 3">F8825</strain>
    </source>
</reference>
<accession>A0A4Q2TE75</accession>
<gene>
    <name evidence="2" type="ORF">EUU22_05805</name>
</gene>
<organism evidence="2 3">
    <name type="scientific">Ciceribacter ferrooxidans</name>
    <dbReference type="NCBI Taxonomy" id="2509717"/>
    <lineage>
        <taxon>Bacteria</taxon>
        <taxon>Pseudomonadati</taxon>
        <taxon>Pseudomonadota</taxon>
        <taxon>Alphaproteobacteria</taxon>
        <taxon>Hyphomicrobiales</taxon>
        <taxon>Rhizobiaceae</taxon>
        <taxon>Ciceribacter</taxon>
    </lineage>
</organism>
<sequence length="153" mass="16736">MRQRLIAAVALLAASAGVTVADDRMHTYADATGKTITTEWWQTMASCAGRLKVLSGWAVTQSKPEVKALEERTTMFWLLSVHRLKKDRGINEDDAARLALGSAQSMAQIQEQGINVYSAAGKMDAEYQQKLAVCEDHLNAYAAAFPEDFGGKQ</sequence>
<dbReference type="RefSeq" id="WP_129331109.1">
    <property type="nucleotide sequence ID" value="NZ_SDVB01000170.1"/>
</dbReference>
<dbReference type="AlphaFoldDB" id="A0A4Q2TE75"/>
<proteinExistence type="predicted"/>
<dbReference type="Proteomes" id="UP000291088">
    <property type="component" value="Unassembled WGS sequence"/>
</dbReference>
<keyword evidence="1" id="KW-0732">Signal</keyword>
<comment type="caution">
    <text evidence="2">The sequence shown here is derived from an EMBL/GenBank/DDBJ whole genome shotgun (WGS) entry which is preliminary data.</text>
</comment>
<name>A0A4Q2TE75_9HYPH</name>
<feature type="signal peptide" evidence="1">
    <location>
        <begin position="1"/>
        <end position="21"/>
    </location>
</feature>
<evidence type="ECO:0000313" key="3">
    <source>
        <dbReference type="Proteomes" id="UP000291088"/>
    </source>
</evidence>
<evidence type="ECO:0000256" key="1">
    <source>
        <dbReference type="SAM" id="SignalP"/>
    </source>
</evidence>
<protein>
    <submittedName>
        <fullName evidence="2">Uncharacterized protein</fullName>
    </submittedName>
</protein>
<dbReference type="EMBL" id="SDVB01000170">
    <property type="protein sequence ID" value="RYC17499.1"/>
    <property type="molecule type" value="Genomic_DNA"/>
</dbReference>